<gene>
    <name evidence="2" type="ORF">F444_17158</name>
</gene>
<evidence type="ECO:0000313" key="3">
    <source>
        <dbReference type="Proteomes" id="UP000028582"/>
    </source>
</evidence>
<dbReference type="EMBL" id="ANJA01003181">
    <property type="protein sequence ID" value="ETO65555.1"/>
    <property type="molecule type" value="Genomic_DNA"/>
</dbReference>
<evidence type="ECO:0000256" key="1">
    <source>
        <dbReference type="SAM" id="MobiDB-lite"/>
    </source>
</evidence>
<feature type="region of interest" description="Disordered" evidence="1">
    <location>
        <begin position="65"/>
        <end position="108"/>
    </location>
</feature>
<organism evidence="2 3">
    <name type="scientific">Phytophthora nicotianae P1976</name>
    <dbReference type="NCBI Taxonomy" id="1317066"/>
    <lineage>
        <taxon>Eukaryota</taxon>
        <taxon>Sar</taxon>
        <taxon>Stramenopiles</taxon>
        <taxon>Oomycota</taxon>
        <taxon>Peronosporomycetes</taxon>
        <taxon>Peronosporales</taxon>
        <taxon>Peronosporaceae</taxon>
        <taxon>Phytophthora</taxon>
    </lineage>
</organism>
<accession>A0A080ZFZ4</accession>
<name>A0A080ZFZ4_PHYNI</name>
<dbReference type="Proteomes" id="UP000028582">
    <property type="component" value="Unassembled WGS sequence"/>
</dbReference>
<proteinExistence type="predicted"/>
<protein>
    <submittedName>
        <fullName evidence="2">Uncharacterized protein</fullName>
    </submittedName>
</protein>
<dbReference type="AlphaFoldDB" id="A0A080ZFZ4"/>
<reference evidence="2 3" key="1">
    <citation type="submission" date="2013-11" db="EMBL/GenBank/DDBJ databases">
        <title>The Genome Sequence of Phytophthora parasitica P1976.</title>
        <authorList>
            <consortium name="The Broad Institute Genomics Platform"/>
            <person name="Russ C."/>
            <person name="Tyler B."/>
            <person name="Panabieres F."/>
            <person name="Shan W."/>
            <person name="Tripathy S."/>
            <person name="Grunwald N."/>
            <person name="Machado M."/>
            <person name="Johnson C.S."/>
            <person name="Walker B."/>
            <person name="Young S."/>
            <person name="Zeng Q."/>
            <person name="Gargeya S."/>
            <person name="Fitzgerald M."/>
            <person name="Haas B."/>
            <person name="Abouelleil A."/>
            <person name="Allen A.W."/>
            <person name="Alvarado L."/>
            <person name="Arachchi H.M."/>
            <person name="Berlin A.M."/>
            <person name="Chapman S.B."/>
            <person name="Gainer-Dewar J."/>
            <person name="Goldberg J."/>
            <person name="Griggs A."/>
            <person name="Gujja S."/>
            <person name="Hansen M."/>
            <person name="Howarth C."/>
            <person name="Imamovic A."/>
            <person name="Ireland A."/>
            <person name="Larimer J."/>
            <person name="McCowan C."/>
            <person name="Murphy C."/>
            <person name="Pearson M."/>
            <person name="Poon T.W."/>
            <person name="Priest M."/>
            <person name="Roberts A."/>
            <person name="Saif S."/>
            <person name="Shea T."/>
            <person name="Sisk P."/>
            <person name="Sykes S."/>
            <person name="Wortman J."/>
            <person name="Nusbaum C."/>
            <person name="Birren B."/>
        </authorList>
    </citation>
    <scope>NUCLEOTIDE SEQUENCE [LARGE SCALE GENOMIC DNA]</scope>
    <source>
        <strain evidence="2 3">P1976</strain>
    </source>
</reference>
<sequence length="108" mass="11893">MIDGVLKELMPTVTYSCTCTHVRSINRCNACRMTTNESMDHPHRHRRLGTAMAGSLTVDRHHRQKRQLTLSCGGTSAVSTETSMTMSARPSSSISNEYGCQSSSTISR</sequence>
<evidence type="ECO:0000313" key="2">
    <source>
        <dbReference type="EMBL" id="ETO65555.1"/>
    </source>
</evidence>
<feature type="compositionally biased region" description="Polar residues" evidence="1">
    <location>
        <begin position="67"/>
        <end position="108"/>
    </location>
</feature>
<comment type="caution">
    <text evidence="2">The sequence shown here is derived from an EMBL/GenBank/DDBJ whole genome shotgun (WGS) entry which is preliminary data.</text>
</comment>